<evidence type="ECO:0000313" key="2">
    <source>
        <dbReference type="EMBL" id="KAJ8869765.1"/>
    </source>
</evidence>
<organism evidence="2 3">
    <name type="scientific">Dryococelus australis</name>
    <dbReference type="NCBI Taxonomy" id="614101"/>
    <lineage>
        <taxon>Eukaryota</taxon>
        <taxon>Metazoa</taxon>
        <taxon>Ecdysozoa</taxon>
        <taxon>Arthropoda</taxon>
        <taxon>Hexapoda</taxon>
        <taxon>Insecta</taxon>
        <taxon>Pterygota</taxon>
        <taxon>Neoptera</taxon>
        <taxon>Polyneoptera</taxon>
        <taxon>Phasmatodea</taxon>
        <taxon>Verophasmatodea</taxon>
        <taxon>Anareolatae</taxon>
        <taxon>Phasmatidae</taxon>
        <taxon>Eurycanthinae</taxon>
        <taxon>Dryococelus</taxon>
    </lineage>
</organism>
<keyword evidence="3" id="KW-1185">Reference proteome</keyword>
<gene>
    <name evidence="2" type="ORF">PR048_028773</name>
</gene>
<name>A0ABQ9GBH4_9NEOP</name>
<dbReference type="EMBL" id="JARBHB010000013">
    <property type="protein sequence ID" value="KAJ8869765.1"/>
    <property type="molecule type" value="Genomic_DNA"/>
</dbReference>
<reference evidence="2 3" key="1">
    <citation type="submission" date="2023-02" db="EMBL/GenBank/DDBJ databases">
        <title>LHISI_Scaffold_Assembly.</title>
        <authorList>
            <person name="Stuart O.P."/>
            <person name="Cleave R."/>
            <person name="Magrath M.J.L."/>
            <person name="Mikheyev A.S."/>
        </authorList>
    </citation>
    <scope>NUCLEOTIDE SEQUENCE [LARGE SCALE GENOMIC DNA]</scope>
    <source>
        <strain evidence="2">Daus_M_001</strain>
        <tissue evidence="2">Leg muscle</tissue>
    </source>
</reference>
<sequence length="584" mass="64558">MYSAGNSSHFICNVPDGVLRQSLTERAVACCKEPPQHLLEIIRKRNQDGRTRIHPPPSRMRVRCATTLPRCQVGVLLCSRFHFTIWQHPEIRRPVHNQVMTFGRFLLASAAVSIRFTFWPRWCSSLTTRLPPRRKGFDFRRGRSRFSHVGIVQDDAVGWWVSSGVSRFSRPCVPAPLHTSSPSSVLKTSSLKSLLYLDPNPARLGLPGVTDRRRREAAWSEGSSRRDVSAGRIGGSCHGSSIPTPSSTTPVTTECRRFVSLLTPPPPFSSLGRRRITRKPLKTTAVKCNERDGVCQRRCYRGSSSWSAVSPKSALLRWERLTSLADANALSGDASVNLLQSPIHAEVKGTMPTGWQLRNGRQEEERYMTQRGRFKKLSLRAACKVPSVVYVMAGKGHARALVELQAMGWGGRGGVIHEICINDTSGRKNTCGNRLLVRSGPSPGLQRGPARTRVSICLTFPNRIRSLFAPPRPPPPDTLGLTWSIFSSPTWRATAYPTQGTIFRVPRRLTLLSSCWTARAIGKSEFILGEIGLAGAEVAWNGETNNFSLKMKHLTPRASVAEHPTSTCGFKLESATPLCSAVAI</sequence>
<evidence type="ECO:0000313" key="3">
    <source>
        <dbReference type="Proteomes" id="UP001159363"/>
    </source>
</evidence>
<protein>
    <submittedName>
        <fullName evidence="2">Uncharacterized protein</fullName>
    </submittedName>
</protein>
<comment type="caution">
    <text evidence="2">The sequence shown here is derived from an EMBL/GenBank/DDBJ whole genome shotgun (WGS) entry which is preliminary data.</text>
</comment>
<evidence type="ECO:0000256" key="1">
    <source>
        <dbReference type="SAM" id="MobiDB-lite"/>
    </source>
</evidence>
<dbReference type="Proteomes" id="UP001159363">
    <property type="component" value="Chromosome 12"/>
</dbReference>
<feature type="compositionally biased region" description="Basic and acidic residues" evidence="1">
    <location>
        <begin position="217"/>
        <end position="229"/>
    </location>
</feature>
<feature type="compositionally biased region" description="Low complexity" evidence="1">
    <location>
        <begin position="240"/>
        <end position="250"/>
    </location>
</feature>
<feature type="region of interest" description="Disordered" evidence="1">
    <location>
        <begin position="217"/>
        <end position="250"/>
    </location>
</feature>
<proteinExistence type="predicted"/>
<accession>A0ABQ9GBH4</accession>